<evidence type="ECO:0000256" key="1">
    <source>
        <dbReference type="SAM" id="Coils"/>
    </source>
</evidence>
<feature type="coiled-coil region" evidence="1">
    <location>
        <begin position="563"/>
        <end position="590"/>
    </location>
</feature>
<feature type="region of interest" description="Disordered" evidence="2">
    <location>
        <begin position="237"/>
        <end position="490"/>
    </location>
</feature>
<feature type="compositionally biased region" description="Basic and acidic residues" evidence="2">
    <location>
        <begin position="117"/>
        <end position="129"/>
    </location>
</feature>
<dbReference type="InterPro" id="IPR048743">
    <property type="entry name" value="AME1"/>
</dbReference>
<evidence type="ECO:0000313" key="5">
    <source>
        <dbReference type="Proteomes" id="UP001302602"/>
    </source>
</evidence>
<feature type="coiled-coil region" evidence="1">
    <location>
        <begin position="508"/>
        <end position="536"/>
    </location>
</feature>
<feature type="domain" description="Inner kinetochore subunit AME1" evidence="3">
    <location>
        <begin position="496"/>
        <end position="606"/>
    </location>
</feature>
<keyword evidence="1" id="KW-0175">Coiled coil</keyword>
<feature type="compositionally biased region" description="Low complexity" evidence="2">
    <location>
        <begin position="130"/>
        <end position="147"/>
    </location>
</feature>
<feature type="compositionally biased region" description="Acidic residues" evidence="2">
    <location>
        <begin position="331"/>
        <end position="352"/>
    </location>
</feature>
<name>A0AAN6U9F4_9PEZI</name>
<dbReference type="Pfam" id="PF20994">
    <property type="entry name" value="CENPU"/>
    <property type="match status" value="1"/>
</dbReference>
<protein>
    <recommendedName>
        <fullName evidence="3">Inner kinetochore subunit AME1 domain-containing protein</fullName>
    </recommendedName>
</protein>
<evidence type="ECO:0000256" key="2">
    <source>
        <dbReference type="SAM" id="MobiDB-lite"/>
    </source>
</evidence>
<reference evidence="4" key="2">
    <citation type="submission" date="2023-05" db="EMBL/GenBank/DDBJ databases">
        <authorList>
            <consortium name="Lawrence Berkeley National Laboratory"/>
            <person name="Steindorff A."/>
            <person name="Hensen N."/>
            <person name="Bonometti L."/>
            <person name="Westerberg I."/>
            <person name="Brannstrom I.O."/>
            <person name="Guillou S."/>
            <person name="Cros-Aarteil S."/>
            <person name="Calhoun S."/>
            <person name="Haridas S."/>
            <person name="Kuo A."/>
            <person name="Mondo S."/>
            <person name="Pangilinan J."/>
            <person name="Riley R."/>
            <person name="Labutti K."/>
            <person name="Andreopoulos B."/>
            <person name="Lipzen A."/>
            <person name="Chen C."/>
            <person name="Yanf M."/>
            <person name="Daum C."/>
            <person name="Ng V."/>
            <person name="Clum A."/>
            <person name="Ohm R."/>
            <person name="Martin F."/>
            <person name="Silar P."/>
            <person name="Natvig D."/>
            <person name="Lalanne C."/>
            <person name="Gautier V."/>
            <person name="Ament-Velasquez S.L."/>
            <person name="Kruys A."/>
            <person name="Hutchinson M.I."/>
            <person name="Powell A.J."/>
            <person name="Barry K."/>
            <person name="Miller A.N."/>
            <person name="Grigoriev I.V."/>
            <person name="Debuchy R."/>
            <person name="Gladieux P."/>
            <person name="Thoren M.H."/>
            <person name="Johannesson H."/>
        </authorList>
    </citation>
    <scope>NUCLEOTIDE SEQUENCE</scope>
    <source>
        <strain evidence="4">CBS 731.68</strain>
    </source>
</reference>
<feature type="compositionally biased region" description="Acidic residues" evidence="2">
    <location>
        <begin position="237"/>
        <end position="249"/>
    </location>
</feature>
<gene>
    <name evidence="4" type="ORF">N657DRAFT_639178</name>
</gene>
<evidence type="ECO:0000313" key="4">
    <source>
        <dbReference type="EMBL" id="KAK4128689.1"/>
    </source>
</evidence>
<sequence length="629" mass="69035">MATREERMRDRMRGAGRHNVGDIDFGFIIPVAEEPADNAEELPADEPSAIPGPAPTTRPSPNASAKRRRLDLNSVAQPKVHTTTEHDVYSLPDHSTEAGETIPASPSTLPSQSPAPQDRETEPENENHPMADAAPLPPTAATAISSAHPRHQRGPLSSVISATKRLSFEPPSSSSTSRRRGRTQDLPLPLPPPEEMEVTESPADAPGSGRRRLLRTGAGTPVVGSSALLQKVLAAEEGVDGGGDGDGDADAVGNSSPIERRMATRRSAGASRRVRAGAGIVAGRRAPGRMSGSSVAESEMVMVEEKEEEIVMHEEVVQADEGQDVGVEQAAEQEEPEEEERAEEIEEEGEEEAAQRLGRKRPRRSQPAPSPELGSGATEESPAPKRRRRRKVISPAQQQQPSKRPRGRLSVRAQPQPQPQPSPEPPLQRQPKAKPKPRRQVKKHRGADDDETEKPTGSVPVTVQRFTKPSRGSKAEETEDEQSADLNSDIPFADRGGVNAIDVLSKLCEELIEAYMEKLEERARAAEDAATRREQKTMYRALEAFQEELRTRLLEHTIALDTLHALRKRVRAAQKEKLTLRDNILRIRAEREQVALRMDAIRIRHEADSKEALVRSFREIFADGWLTGL</sequence>
<dbReference type="GeneID" id="87828499"/>
<reference evidence="4" key="1">
    <citation type="journal article" date="2023" name="Mol. Phylogenet. Evol.">
        <title>Genome-scale phylogeny and comparative genomics of the fungal order Sordariales.</title>
        <authorList>
            <person name="Hensen N."/>
            <person name="Bonometti L."/>
            <person name="Westerberg I."/>
            <person name="Brannstrom I.O."/>
            <person name="Guillou S."/>
            <person name="Cros-Aarteil S."/>
            <person name="Calhoun S."/>
            <person name="Haridas S."/>
            <person name="Kuo A."/>
            <person name="Mondo S."/>
            <person name="Pangilinan J."/>
            <person name="Riley R."/>
            <person name="LaButti K."/>
            <person name="Andreopoulos B."/>
            <person name="Lipzen A."/>
            <person name="Chen C."/>
            <person name="Yan M."/>
            <person name="Daum C."/>
            <person name="Ng V."/>
            <person name="Clum A."/>
            <person name="Steindorff A."/>
            <person name="Ohm R.A."/>
            <person name="Martin F."/>
            <person name="Silar P."/>
            <person name="Natvig D.O."/>
            <person name="Lalanne C."/>
            <person name="Gautier V."/>
            <person name="Ament-Velasquez S.L."/>
            <person name="Kruys A."/>
            <person name="Hutchinson M.I."/>
            <person name="Powell A.J."/>
            <person name="Barry K."/>
            <person name="Miller A.N."/>
            <person name="Grigoriev I.V."/>
            <person name="Debuchy R."/>
            <person name="Gladieux P."/>
            <person name="Hiltunen Thoren M."/>
            <person name="Johannesson H."/>
        </authorList>
    </citation>
    <scope>NUCLEOTIDE SEQUENCE</scope>
    <source>
        <strain evidence="4">CBS 731.68</strain>
    </source>
</reference>
<evidence type="ECO:0000259" key="3">
    <source>
        <dbReference type="Pfam" id="PF20994"/>
    </source>
</evidence>
<organism evidence="4 5">
    <name type="scientific">Parathielavia appendiculata</name>
    <dbReference type="NCBI Taxonomy" id="2587402"/>
    <lineage>
        <taxon>Eukaryota</taxon>
        <taxon>Fungi</taxon>
        <taxon>Dikarya</taxon>
        <taxon>Ascomycota</taxon>
        <taxon>Pezizomycotina</taxon>
        <taxon>Sordariomycetes</taxon>
        <taxon>Sordariomycetidae</taxon>
        <taxon>Sordariales</taxon>
        <taxon>Chaetomiaceae</taxon>
        <taxon>Parathielavia</taxon>
    </lineage>
</organism>
<dbReference type="EMBL" id="MU853223">
    <property type="protein sequence ID" value="KAK4128689.1"/>
    <property type="molecule type" value="Genomic_DNA"/>
</dbReference>
<feature type="compositionally biased region" description="Low complexity" evidence="2">
    <location>
        <begin position="265"/>
        <end position="301"/>
    </location>
</feature>
<feature type="region of interest" description="Disordered" evidence="2">
    <location>
        <begin position="1"/>
        <end position="219"/>
    </location>
</feature>
<feature type="compositionally biased region" description="Basic and acidic residues" evidence="2">
    <location>
        <begin position="1"/>
        <end position="13"/>
    </location>
</feature>
<keyword evidence="5" id="KW-1185">Reference proteome</keyword>
<feature type="compositionally biased region" description="Pro residues" evidence="2">
    <location>
        <begin position="416"/>
        <end position="428"/>
    </location>
</feature>
<feature type="compositionally biased region" description="Polar residues" evidence="2">
    <location>
        <begin position="104"/>
        <end position="115"/>
    </location>
</feature>
<feature type="compositionally biased region" description="Acidic residues" evidence="2">
    <location>
        <begin position="34"/>
        <end position="44"/>
    </location>
</feature>
<proteinExistence type="predicted"/>
<dbReference type="AlphaFoldDB" id="A0AAN6U9F4"/>
<dbReference type="Proteomes" id="UP001302602">
    <property type="component" value="Unassembled WGS sequence"/>
</dbReference>
<feature type="compositionally biased region" description="Basic residues" evidence="2">
    <location>
        <begin position="431"/>
        <end position="445"/>
    </location>
</feature>
<comment type="caution">
    <text evidence="4">The sequence shown here is derived from an EMBL/GenBank/DDBJ whole genome shotgun (WGS) entry which is preliminary data.</text>
</comment>
<accession>A0AAN6U9F4</accession>
<dbReference type="RefSeq" id="XP_062652460.1">
    <property type="nucleotide sequence ID" value="XM_062791730.1"/>
</dbReference>